<dbReference type="OrthoDB" id="5327699at2"/>
<feature type="signal peptide" evidence="2">
    <location>
        <begin position="1"/>
        <end position="19"/>
    </location>
</feature>
<feature type="compositionally biased region" description="Pro residues" evidence="1">
    <location>
        <begin position="36"/>
        <end position="48"/>
    </location>
</feature>
<keyword evidence="5" id="KW-1185">Reference proteome</keyword>
<dbReference type="Pfam" id="PF09832">
    <property type="entry name" value="DUF2059"/>
    <property type="match status" value="1"/>
</dbReference>
<evidence type="ECO:0000313" key="4">
    <source>
        <dbReference type="EMBL" id="ONG58993.1"/>
    </source>
</evidence>
<feature type="region of interest" description="Disordered" evidence="1">
    <location>
        <begin position="22"/>
        <end position="51"/>
    </location>
</feature>
<comment type="caution">
    <text evidence="4">The sequence shown here is derived from an EMBL/GenBank/DDBJ whole genome shotgun (WGS) entry which is preliminary data.</text>
</comment>
<protein>
    <recommendedName>
        <fullName evidence="3">DUF2059 domain-containing protein</fullName>
    </recommendedName>
</protein>
<dbReference type="InterPro" id="IPR018637">
    <property type="entry name" value="DUF2059"/>
</dbReference>
<proteinExistence type="predicted"/>
<feature type="domain" description="DUF2059" evidence="3">
    <location>
        <begin position="117"/>
        <end position="172"/>
    </location>
</feature>
<reference evidence="4 5" key="1">
    <citation type="submission" date="2016-10" db="EMBL/GenBank/DDBJ databases">
        <title>Draft Genome sequence of Roseomonas sp. strain M3.</title>
        <authorList>
            <person name="Subhash Y."/>
            <person name="Lee S."/>
        </authorList>
    </citation>
    <scope>NUCLEOTIDE SEQUENCE [LARGE SCALE GENOMIC DNA]</scope>
    <source>
        <strain evidence="4 5">M3</strain>
    </source>
</reference>
<evidence type="ECO:0000256" key="1">
    <source>
        <dbReference type="SAM" id="MobiDB-lite"/>
    </source>
</evidence>
<organism evidence="4 5">
    <name type="scientific">Teichococcus deserti</name>
    <dbReference type="NCBI Taxonomy" id="1817963"/>
    <lineage>
        <taxon>Bacteria</taxon>
        <taxon>Pseudomonadati</taxon>
        <taxon>Pseudomonadota</taxon>
        <taxon>Alphaproteobacteria</taxon>
        <taxon>Acetobacterales</taxon>
        <taxon>Roseomonadaceae</taxon>
        <taxon>Roseomonas</taxon>
    </lineage>
</organism>
<keyword evidence="2" id="KW-0732">Signal</keyword>
<gene>
    <name evidence="4" type="ORF">BKE38_00705</name>
</gene>
<dbReference type="AlphaFoldDB" id="A0A1V2HAA1"/>
<evidence type="ECO:0000313" key="5">
    <source>
        <dbReference type="Proteomes" id="UP000188879"/>
    </source>
</evidence>
<evidence type="ECO:0000256" key="2">
    <source>
        <dbReference type="SAM" id="SignalP"/>
    </source>
</evidence>
<accession>A0A1V2HAA1</accession>
<dbReference type="RefSeq" id="WP_076955453.1">
    <property type="nucleotide sequence ID" value="NZ_MLCO01000005.1"/>
</dbReference>
<dbReference type="Proteomes" id="UP000188879">
    <property type="component" value="Unassembled WGS sequence"/>
</dbReference>
<evidence type="ECO:0000259" key="3">
    <source>
        <dbReference type="Pfam" id="PF09832"/>
    </source>
</evidence>
<dbReference type="EMBL" id="MLCO01000005">
    <property type="protein sequence ID" value="ONG58993.1"/>
    <property type="molecule type" value="Genomic_DNA"/>
</dbReference>
<sequence>MRALVPGLALLLAAAPAFAQSGPSQFQAPGATPAPQAVPAPAPAPAAPPAGDRAEALAAARELIEASGSQAQAEAGIHGSMAQMAQIVAQQSGQPVARVTEIFEGILLPEFRARLPELLDAMAASWASHLSAADLRELTAFYRSPLGGRLKVATQAVTQESLAFGAQWGQRIGLEALTKHREALRARGLKI</sequence>
<name>A0A1V2HAA1_9PROT</name>
<feature type="chain" id="PRO_5013070130" description="DUF2059 domain-containing protein" evidence="2">
    <location>
        <begin position="20"/>
        <end position="191"/>
    </location>
</feature>